<accession>A0ABX2N6G2</accession>
<name>A0ABX2N6G2_9SPHN</name>
<dbReference type="NCBIfam" id="NF047509">
    <property type="entry name" value="Rv3131_FMN_oxido"/>
    <property type="match status" value="1"/>
</dbReference>
<evidence type="ECO:0000313" key="1">
    <source>
        <dbReference type="EMBL" id="NVD29279.1"/>
    </source>
</evidence>
<dbReference type="InterPro" id="IPR000415">
    <property type="entry name" value="Nitroreductase-like"/>
</dbReference>
<dbReference type="Gene3D" id="3.40.109.10">
    <property type="entry name" value="NADH Oxidase"/>
    <property type="match status" value="1"/>
</dbReference>
<protein>
    <submittedName>
        <fullName evidence="1">Twin-arginine translocation pathway signal protein</fullName>
    </submittedName>
</protein>
<dbReference type="Proteomes" id="UP000652427">
    <property type="component" value="Unassembled WGS sequence"/>
</dbReference>
<dbReference type="SUPFAM" id="SSF55469">
    <property type="entry name" value="FMN-dependent nitroreductase-like"/>
    <property type="match status" value="1"/>
</dbReference>
<dbReference type="RefSeq" id="WP_176280725.1">
    <property type="nucleotide sequence ID" value="NZ_JABWMH010000005.1"/>
</dbReference>
<dbReference type="InterPro" id="IPR006311">
    <property type="entry name" value="TAT_signal"/>
</dbReference>
<evidence type="ECO:0000313" key="2">
    <source>
        <dbReference type="Proteomes" id="UP000652427"/>
    </source>
</evidence>
<comment type="caution">
    <text evidence="1">The sequence shown here is derived from an EMBL/GenBank/DDBJ whole genome shotgun (WGS) entry which is preliminary data.</text>
</comment>
<dbReference type="EMBL" id="JABWMH010000005">
    <property type="protein sequence ID" value="NVD29279.1"/>
    <property type="molecule type" value="Genomic_DNA"/>
</dbReference>
<proteinExistence type="predicted"/>
<dbReference type="PROSITE" id="PS51318">
    <property type="entry name" value="TAT"/>
    <property type="match status" value="1"/>
</dbReference>
<reference evidence="1 2" key="1">
    <citation type="submission" date="2020-06" db="EMBL/GenBank/DDBJ databases">
        <authorList>
            <person name="Kim S.-J."/>
            <person name="Park S.-J."/>
        </authorList>
    </citation>
    <scope>NUCLEOTIDE SEQUENCE [LARGE SCALE GENOMIC DNA]</scope>
    <source>
        <strain evidence="1 2">SW-151</strain>
    </source>
</reference>
<sequence length="375" mass="41577">MVSRRMVLGAGFGGLALISAGGVWRVTRMPQSAFAPWNLDSPPPDDIRLDAFRHAILAPNPHNLQPWLIRLVGDDAAEISCDLARRLPATDPFDRQTTIGFGTFLETARIAASERGYAMETELFADGDAQPRFDERPVARVKFVRTEGAERDHLFSAITRRRSNREVYDLSRKVRDIQLETITLDGGAFSADPEFVERLRKQIVAAIDIELMTEAPYQESVDLMRIGHRQIDASPDGISLSGPMIEAGIVTGQINREQLADTSSQAFSFGREQMRETYGSVPALIWITTPGNRRADQIEAGRQYVRANLQATILGLAMHPMSQSLQEYEEVAGPYRAVHKLLGATGDERVQMLARVGYGPPIGPSPRWPLNSHMA</sequence>
<keyword evidence="2" id="KW-1185">Reference proteome</keyword>
<organism evidence="1 2">
    <name type="scientific">Parasphingorhabdus flavimaris</name>
    <dbReference type="NCBI Taxonomy" id="266812"/>
    <lineage>
        <taxon>Bacteria</taxon>
        <taxon>Pseudomonadati</taxon>
        <taxon>Pseudomonadota</taxon>
        <taxon>Alphaproteobacteria</taxon>
        <taxon>Sphingomonadales</taxon>
        <taxon>Sphingomonadaceae</taxon>
        <taxon>Parasphingorhabdus</taxon>
    </lineage>
</organism>
<gene>
    <name evidence="1" type="ORF">HUO14_15375</name>
</gene>